<gene>
    <name evidence="3" type="ORF">MVEN_01211800</name>
</gene>
<feature type="region of interest" description="Disordered" evidence="1">
    <location>
        <begin position="354"/>
        <end position="401"/>
    </location>
</feature>
<dbReference type="OrthoDB" id="3055369at2759"/>
<comment type="caution">
    <text evidence="3">The sequence shown here is derived from an EMBL/GenBank/DDBJ whole genome shotgun (WGS) entry which is preliminary data.</text>
</comment>
<name>A0A8H6Y4W2_9AGAR</name>
<feature type="compositionally biased region" description="Acidic residues" evidence="1">
    <location>
        <begin position="374"/>
        <end position="388"/>
    </location>
</feature>
<organism evidence="3 4">
    <name type="scientific">Mycena venus</name>
    <dbReference type="NCBI Taxonomy" id="2733690"/>
    <lineage>
        <taxon>Eukaryota</taxon>
        <taxon>Fungi</taxon>
        <taxon>Dikarya</taxon>
        <taxon>Basidiomycota</taxon>
        <taxon>Agaricomycotina</taxon>
        <taxon>Agaricomycetes</taxon>
        <taxon>Agaricomycetidae</taxon>
        <taxon>Agaricales</taxon>
        <taxon>Marasmiineae</taxon>
        <taxon>Mycenaceae</taxon>
        <taxon>Mycena</taxon>
    </lineage>
</organism>
<dbReference type="Proteomes" id="UP000620124">
    <property type="component" value="Unassembled WGS sequence"/>
</dbReference>
<feature type="compositionally biased region" description="Polar residues" evidence="1">
    <location>
        <begin position="389"/>
        <end position="399"/>
    </location>
</feature>
<accession>A0A8H6Y4W2</accession>
<evidence type="ECO:0000313" key="4">
    <source>
        <dbReference type="Proteomes" id="UP000620124"/>
    </source>
</evidence>
<feature type="domain" description="Ubiquitin-like" evidence="2">
    <location>
        <begin position="211"/>
        <end position="285"/>
    </location>
</feature>
<reference evidence="3" key="1">
    <citation type="submission" date="2020-05" db="EMBL/GenBank/DDBJ databases">
        <title>Mycena genomes resolve the evolution of fungal bioluminescence.</title>
        <authorList>
            <person name="Tsai I.J."/>
        </authorList>
    </citation>
    <scope>NUCLEOTIDE SEQUENCE</scope>
    <source>
        <strain evidence="3">CCC161011</strain>
    </source>
</reference>
<dbReference type="AlphaFoldDB" id="A0A8H6Y4W2"/>
<dbReference type="Pfam" id="PF22893">
    <property type="entry name" value="ULD_2"/>
    <property type="match status" value="1"/>
</dbReference>
<dbReference type="EMBL" id="JACAZI010000009">
    <property type="protein sequence ID" value="KAF7352469.1"/>
    <property type="molecule type" value="Genomic_DNA"/>
</dbReference>
<dbReference type="InterPro" id="IPR054464">
    <property type="entry name" value="ULD_fung"/>
</dbReference>
<keyword evidence="4" id="KW-1185">Reference proteome</keyword>
<protein>
    <recommendedName>
        <fullName evidence="2">Ubiquitin-like domain-containing protein</fullName>
    </recommendedName>
</protein>
<proteinExistence type="predicted"/>
<evidence type="ECO:0000259" key="2">
    <source>
        <dbReference type="Pfam" id="PF22893"/>
    </source>
</evidence>
<evidence type="ECO:0000313" key="3">
    <source>
        <dbReference type="EMBL" id="KAF7352469.1"/>
    </source>
</evidence>
<sequence length="465" mass="52300">MIHSALHQNFPQLSGELPVASTFMPPFAFAYGSFGDILATAQLVAKIVITLRRSGRPSRNWIETENELKALGSDLAHLTFHPPSDQFISARIQEEVERCHLVLTRFFIKVCTSQGLVQKLLWPVSEERELAQFRAHVIERRSALGVLVGLINSGAVAAVQDRVDQVDEHIRHAQEGVIGLSMQLAAYQEQIVSVMTQIPRGVSEEMFLVLSPIGEPIPISTLYCTSSKVLDEILNTYMRGQMETGGVYVEKGYYFFVGHDGEVIAQSQLIRAARAGVRLEMGIIPVVTTVWEENPDIVVKNDRSWQLEWCPRCGLDVDDAPWSSSEGATQCQQCGIAAYKMEFPRKHCWLTRTLSSSPDKRRGPKGSPWNTSDSDSEEESDYQPDEAELNSNLNKSGRQSPGFKKFRHVGWVEANKNIYGRQTNVAIEKHIELETHLRLCRVHCGRDDGNRVCYRIKGVGQPYRF</sequence>
<evidence type="ECO:0000256" key="1">
    <source>
        <dbReference type="SAM" id="MobiDB-lite"/>
    </source>
</evidence>